<dbReference type="GO" id="GO:0003964">
    <property type="term" value="F:RNA-directed DNA polymerase activity"/>
    <property type="evidence" value="ECO:0007669"/>
    <property type="project" value="UniProtKB-KW"/>
</dbReference>
<accession>A0A170VB98</accession>
<evidence type="ECO:0000313" key="1">
    <source>
        <dbReference type="EMBL" id="JAR96502.1"/>
    </source>
</evidence>
<organism evidence="1">
    <name type="scientific">Triatoma infestans</name>
    <name type="common">Assassin bug</name>
    <dbReference type="NCBI Taxonomy" id="30076"/>
    <lineage>
        <taxon>Eukaryota</taxon>
        <taxon>Metazoa</taxon>
        <taxon>Ecdysozoa</taxon>
        <taxon>Arthropoda</taxon>
        <taxon>Hexapoda</taxon>
        <taxon>Insecta</taxon>
        <taxon>Pterygota</taxon>
        <taxon>Neoptera</taxon>
        <taxon>Paraneoptera</taxon>
        <taxon>Hemiptera</taxon>
        <taxon>Heteroptera</taxon>
        <taxon>Panheteroptera</taxon>
        <taxon>Cimicomorpha</taxon>
        <taxon>Reduviidae</taxon>
        <taxon>Triatominae</taxon>
        <taxon>Triatoma</taxon>
    </lineage>
</organism>
<reference evidence="1" key="2">
    <citation type="journal article" date="2017" name="J. Med. Entomol.">
        <title>Transcriptome Analysis of the Triatoma infestans (Hemiptera: Reduviidae) Integument.</title>
        <authorList>
            <person name="Calderon-Fernandez G.M."/>
            <person name="Moriconi D.E."/>
            <person name="Dulbecco A.B."/>
            <person name="Juarez M.P."/>
        </authorList>
    </citation>
    <scope>NUCLEOTIDE SEQUENCE</scope>
    <source>
        <strain evidence="1">Int1</strain>
        <tissue evidence="1">Integument</tissue>
    </source>
</reference>
<keyword evidence="1" id="KW-0808">Transferase</keyword>
<proteinExistence type="predicted"/>
<sequence length="11" mass="1440">MTWNPHTRLKR</sequence>
<name>A0A170VB98_TRIIF</name>
<keyword evidence="1" id="KW-0695">RNA-directed DNA polymerase</keyword>
<dbReference type="EMBL" id="GEMB01006859">
    <property type="protein sequence ID" value="JAR96502.1"/>
    <property type="molecule type" value="Transcribed_RNA"/>
</dbReference>
<keyword evidence="1" id="KW-0548">Nucleotidyltransferase</keyword>
<reference evidence="1" key="1">
    <citation type="submission" date="2016-04" db="EMBL/GenBank/DDBJ databases">
        <authorList>
            <person name="Calderon-Fernandez G.M.Sr."/>
        </authorList>
    </citation>
    <scope>NUCLEOTIDE SEQUENCE</scope>
    <source>
        <strain evidence="1">Int1</strain>
        <tissue evidence="1">Integument</tissue>
    </source>
</reference>
<protein>
    <submittedName>
        <fullName evidence="1">Reverse transcriptase</fullName>
    </submittedName>
</protein>